<evidence type="ECO:0000313" key="3">
    <source>
        <dbReference type="Proteomes" id="UP000179360"/>
    </source>
</evidence>
<dbReference type="InterPro" id="IPR036280">
    <property type="entry name" value="Multihaem_cyt_sf"/>
</dbReference>
<dbReference type="STRING" id="1817764.A2637_05620"/>
<dbReference type="Proteomes" id="UP000179360">
    <property type="component" value="Unassembled WGS sequence"/>
</dbReference>
<feature type="chain" id="PRO_5009225587" evidence="1">
    <location>
        <begin position="26"/>
        <end position="159"/>
    </location>
</feature>
<dbReference type="Gene3D" id="3.90.10.10">
    <property type="entry name" value="Cytochrome C3"/>
    <property type="match status" value="1"/>
</dbReference>
<sequence>MKAIVAVVAALFTVAALGWALLAYAHSGHDGKKPARVPLPNMATYKGEQCVEPAAEMRRNHMKYILHQRDETMHKGIRTTRHSLKNCINCHADPKTGSVRGKDGFCESCHAYAAVRPDCFSCHSDKPEQEARNTAGVRPAAVRARAAENVRRAVSGKTP</sequence>
<feature type="signal peptide" evidence="1">
    <location>
        <begin position="1"/>
        <end position="25"/>
    </location>
</feature>
<evidence type="ECO:0000256" key="1">
    <source>
        <dbReference type="SAM" id="SignalP"/>
    </source>
</evidence>
<organism evidence="2 3">
    <name type="scientific">Candidatus Muproteobacteria bacterium RIFCSPHIGHO2_01_FULL_65_16</name>
    <dbReference type="NCBI Taxonomy" id="1817764"/>
    <lineage>
        <taxon>Bacteria</taxon>
        <taxon>Pseudomonadati</taxon>
        <taxon>Pseudomonadota</taxon>
        <taxon>Candidatus Muproteobacteria</taxon>
    </lineage>
</organism>
<comment type="caution">
    <text evidence="2">The sequence shown here is derived from an EMBL/GenBank/DDBJ whole genome shotgun (WGS) entry which is preliminary data.</text>
</comment>
<gene>
    <name evidence="2" type="ORF">A2637_05620</name>
</gene>
<protein>
    <submittedName>
        <fullName evidence="2">Uncharacterized protein</fullName>
    </submittedName>
</protein>
<evidence type="ECO:0000313" key="2">
    <source>
        <dbReference type="EMBL" id="OGI46328.1"/>
    </source>
</evidence>
<reference evidence="2 3" key="1">
    <citation type="journal article" date="2016" name="Nat. Commun.">
        <title>Thousands of microbial genomes shed light on interconnected biogeochemical processes in an aquifer system.</title>
        <authorList>
            <person name="Anantharaman K."/>
            <person name="Brown C.T."/>
            <person name="Hug L.A."/>
            <person name="Sharon I."/>
            <person name="Castelle C.J."/>
            <person name="Probst A.J."/>
            <person name="Thomas B.C."/>
            <person name="Singh A."/>
            <person name="Wilkins M.J."/>
            <person name="Karaoz U."/>
            <person name="Brodie E.L."/>
            <person name="Williams K.H."/>
            <person name="Hubbard S.S."/>
            <person name="Banfield J.F."/>
        </authorList>
    </citation>
    <scope>NUCLEOTIDE SEQUENCE [LARGE SCALE GENOMIC DNA]</scope>
</reference>
<dbReference type="AlphaFoldDB" id="A0A1F6TMI4"/>
<accession>A0A1F6TMI4</accession>
<proteinExistence type="predicted"/>
<name>A0A1F6TMI4_9PROT</name>
<dbReference type="EMBL" id="MFSY01000049">
    <property type="protein sequence ID" value="OGI46328.1"/>
    <property type="molecule type" value="Genomic_DNA"/>
</dbReference>
<dbReference type="SUPFAM" id="SSF48695">
    <property type="entry name" value="Multiheme cytochromes"/>
    <property type="match status" value="1"/>
</dbReference>
<keyword evidence="1" id="KW-0732">Signal</keyword>